<dbReference type="Proteomes" id="UP000439522">
    <property type="component" value="Unassembled WGS sequence"/>
</dbReference>
<keyword evidence="13" id="KW-0732">Signal</keyword>
<dbReference type="GO" id="GO:0009279">
    <property type="term" value="C:cell outer membrane"/>
    <property type="evidence" value="ECO:0007669"/>
    <property type="project" value="UniProtKB-SubCell"/>
</dbReference>
<dbReference type="EMBL" id="WTZA01000001">
    <property type="protein sequence ID" value="MXO74750.1"/>
    <property type="molecule type" value="Genomic_DNA"/>
</dbReference>
<evidence type="ECO:0000313" key="16">
    <source>
        <dbReference type="EMBL" id="MXO74750.1"/>
    </source>
</evidence>
<dbReference type="CDD" id="cd01347">
    <property type="entry name" value="ligand_gated_channel"/>
    <property type="match status" value="1"/>
</dbReference>
<evidence type="ECO:0000256" key="7">
    <source>
        <dbReference type="ARBA" id="ARBA00023065"/>
    </source>
</evidence>
<feature type="domain" description="TonB-dependent receptor-like beta-barrel" evidence="14">
    <location>
        <begin position="285"/>
        <end position="733"/>
    </location>
</feature>
<comment type="subcellular location">
    <subcellularLocation>
        <location evidence="1 11">Cell outer membrane</location>
        <topology evidence="1 11">Multi-pass membrane protein</topology>
    </subcellularLocation>
</comment>
<dbReference type="PROSITE" id="PS52016">
    <property type="entry name" value="TONB_DEPENDENT_REC_3"/>
    <property type="match status" value="1"/>
</dbReference>
<proteinExistence type="inferred from homology"/>
<dbReference type="GO" id="GO:0006826">
    <property type="term" value="P:iron ion transport"/>
    <property type="evidence" value="ECO:0007669"/>
    <property type="project" value="UniProtKB-KW"/>
</dbReference>
<dbReference type="InterPro" id="IPR039426">
    <property type="entry name" value="TonB-dep_rcpt-like"/>
</dbReference>
<keyword evidence="6" id="KW-0408">Iron</keyword>
<name>A0A6I4TF19_9SPHN</name>
<comment type="caution">
    <text evidence="16">The sequence shown here is derived from an EMBL/GenBank/DDBJ whole genome shotgun (WGS) entry which is preliminary data.</text>
</comment>
<evidence type="ECO:0000256" key="2">
    <source>
        <dbReference type="ARBA" id="ARBA00022448"/>
    </source>
</evidence>
<evidence type="ECO:0000256" key="1">
    <source>
        <dbReference type="ARBA" id="ARBA00004571"/>
    </source>
</evidence>
<protein>
    <submittedName>
        <fullName evidence="16">TonB-dependent receptor</fullName>
    </submittedName>
</protein>
<keyword evidence="7" id="KW-0406">Ion transport</keyword>
<evidence type="ECO:0000256" key="13">
    <source>
        <dbReference type="SAM" id="SignalP"/>
    </source>
</evidence>
<keyword evidence="4" id="KW-0410">Iron transport</keyword>
<gene>
    <name evidence="16" type="ORF">GRI40_05885</name>
</gene>
<evidence type="ECO:0000259" key="14">
    <source>
        <dbReference type="Pfam" id="PF00593"/>
    </source>
</evidence>
<dbReference type="Gene3D" id="2.40.170.20">
    <property type="entry name" value="TonB-dependent receptor, beta-barrel domain"/>
    <property type="match status" value="1"/>
</dbReference>
<feature type="signal peptide" evidence="13">
    <location>
        <begin position="1"/>
        <end position="22"/>
    </location>
</feature>
<evidence type="ECO:0000259" key="15">
    <source>
        <dbReference type="Pfam" id="PF07715"/>
    </source>
</evidence>
<evidence type="ECO:0000256" key="4">
    <source>
        <dbReference type="ARBA" id="ARBA00022496"/>
    </source>
</evidence>
<dbReference type="PANTHER" id="PTHR32552">
    <property type="entry name" value="FERRICHROME IRON RECEPTOR-RELATED"/>
    <property type="match status" value="1"/>
</dbReference>
<evidence type="ECO:0000256" key="9">
    <source>
        <dbReference type="ARBA" id="ARBA00023136"/>
    </source>
</evidence>
<dbReference type="Pfam" id="PF00593">
    <property type="entry name" value="TonB_dep_Rec_b-barrel"/>
    <property type="match status" value="1"/>
</dbReference>
<comment type="similarity">
    <text evidence="11 12">Belongs to the TonB-dependent receptor family.</text>
</comment>
<feature type="domain" description="TonB-dependent receptor plug" evidence="15">
    <location>
        <begin position="53"/>
        <end position="161"/>
    </location>
</feature>
<dbReference type="InterPro" id="IPR036942">
    <property type="entry name" value="Beta-barrel_TonB_sf"/>
</dbReference>
<accession>A0A6I4TF19</accession>
<keyword evidence="17" id="KW-1185">Reference proteome</keyword>
<dbReference type="InterPro" id="IPR000531">
    <property type="entry name" value="Beta-barrel_TonB"/>
</dbReference>
<feature type="chain" id="PRO_5026052582" evidence="13">
    <location>
        <begin position="23"/>
        <end position="770"/>
    </location>
</feature>
<evidence type="ECO:0000256" key="12">
    <source>
        <dbReference type="RuleBase" id="RU003357"/>
    </source>
</evidence>
<keyword evidence="10 11" id="KW-0998">Cell outer membrane</keyword>
<evidence type="ECO:0000256" key="3">
    <source>
        <dbReference type="ARBA" id="ARBA00022452"/>
    </source>
</evidence>
<dbReference type="Pfam" id="PF07715">
    <property type="entry name" value="Plug"/>
    <property type="match status" value="1"/>
</dbReference>
<evidence type="ECO:0000256" key="10">
    <source>
        <dbReference type="ARBA" id="ARBA00023237"/>
    </source>
</evidence>
<sequence length="770" mass="83899">MRKIAITAVAALLAGTSVPALAQAARDSEERAQANAPIEEIVVTARRTAESSQDAPVSLTAFSADTVDKLGIESVADVPAYTPNLTISEQSASLTAASIYIRGVGNQEPSAVSEQGVGVYLDGVYVARSAGAIFDLVDLERIEVLRGPQGTLFGRNSIGGAIQLISRRPSEDMEAEIRAGYGSNNEWHGRIRLDSGRLGPFAASLAYSHQQRDGYVDNLLTPASHDPGAINSDAILFALNGDFGDVTVDYRLDWNHRTGNGPYFQLLAATDDFRRFFGASQTFGGDPFIISDKRLDQGLQAGFINRDGELDYGSSARIFGNSLTVSYEANENLTLKSITGYRKFFQDTILTLSGQGNLRGVVLDPVTYAPTIAPVVPFVGNNAPQNQWQFSQELQALFDFDTLSFVTGMFYFYERADEFNRQGLTFVLPGGQAGLNLSPTQAFGGATESMAAFGQATWKPAALQERLELTAGVRFTGDRKTINLVGDVIPAVRGKVEYENVSWLGSASYRFSDQALAYVRVSTGYRSGGINPRTNVINIFEPEDVISYEAGLKTDLFNRRLRFNLSAFQTDYDNLQIQQFTAGTGGATARIVNAGKVRYRGVEAEATIVPVDGLTFTGSIGYLDPTYKTFLYRDPVTDQVINVADEARLPQTAKFNAHAGAEYRTPVGIGELSARLDYSYRSTVYYFALDRVNPFNREVRSRPDHNLRARVALSEISLGDHAALEVSAFGNNLTNQENIDFGIDFGALGFGGASFKRPRTFGIELKANYR</sequence>
<organism evidence="16 17">
    <name type="scientific">Tsuneonella aeria</name>
    <dbReference type="NCBI Taxonomy" id="1837929"/>
    <lineage>
        <taxon>Bacteria</taxon>
        <taxon>Pseudomonadati</taxon>
        <taxon>Pseudomonadota</taxon>
        <taxon>Alphaproteobacteria</taxon>
        <taxon>Sphingomonadales</taxon>
        <taxon>Erythrobacteraceae</taxon>
        <taxon>Tsuneonella</taxon>
    </lineage>
</organism>
<dbReference type="AlphaFoldDB" id="A0A6I4TF19"/>
<evidence type="ECO:0000313" key="17">
    <source>
        <dbReference type="Proteomes" id="UP000439522"/>
    </source>
</evidence>
<keyword evidence="9 11" id="KW-0472">Membrane</keyword>
<evidence type="ECO:0000256" key="5">
    <source>
        <dbReference type="ARBA" id="ARBA00022692"/>
    </source>
</evidence>
<dbReference type="PANTHER" id="PTHR32552:SF81">
    <property type="entry name" value="TONB-DEPENDENT OUTER MEMBRANE RECEPTOR"/>
    <property type="match status" value="1"/>
</dbReference>
<keyword evidence="2 11" id="KW-0813">Transport</keyword>
<keyword evidence="8 12" id="KW-0798">TonB box</keyword>
<dbReference type="SUPFAM" id="SSF56935">
    <property type="entry name" value="Porins"/>
    <property type="match status" value="1"/>
</dbReference>
<evidence type="ECO:0000256" key="8">
    <source>
        <dbReference type="ARBA" id="ARBA00023077"/>
    </source>
</evidence>
<evidence type="ECO:0000256" key="11">
    <source>
        <dbReference type="PROSITE-ProRule" id="PRU01360"/>
    </source>
</evidence>
<keyword evidence="16" id="KW-0675">Receptor</keyword>
<reference evidence="16 17" key="1">
    <citation type="submission" date="2019-12" db="EMBL/GenBank/DDBJ databases">
        <title>Genomic-based taxomic classification of the family Erythrobacteraceae.</title>
        <authorList>
            <person name="Xu L."/>
        </authorList>
    </citation>
    <scope>NUCLEOTIDE SEQUENCE [LARGE SCALE GENOMIC DNA]</scope>
    <source>
        <strain evidence="16 17">100921-2</strain>
    </source>
</reference>
<dbReference type="InterPro" id="IPR012910">
    <property type="entry name" value="Plug_dom"/>
</dbReference>
<keyword evidence="3 11" id="KW-1134">Transmembrane beta strand</keyword>
<dbReference type="OrthoDB" id="9760333at2"/>
<evidence type="ECO:0000256" key="6">
    <source>
        <dbReference type="ARBA" id="ARBA00023004"/>
    </source>
</evidence>
<keyword evidence="5 11" id="KW-0812">Transmembrane</keyword>